<name>A0A439CSP7_9PEZI</name>
<dbReference type="InterPro" id="IPR050789">
    <property type="entry name" value="Diverse_Enzym_Activities"/>
</dbReference>
<feature type="domain" description="WSC" evidence="4">
    <location>
        <begin position="146"/>
        <end position="243"/>
    </location>
</feature>
<dbReference type="PANTHER" id="PTHR43283:SF17">
    <property type="entry name" value="(LOVD), PUTATIVE (AFU_ORTHOLOGUE AFUA_5G00920)-RELATED"/>
    <property type="match status" value="1"/>
</dbReference>
<dbReference type="Pfam" id="PF01822">
    <property type="entry name" value="WSC"/>
    <property type="match status" value="2"/>
</dbReference>
<feature type="non-terminal residue" evidence="5">
    <location>
        <position position="509"/>
    </location>
</feature>
<dbReference type="EMBL" id="RYZI01000466">
    <property type="protein sequence ID" value="RWA05208.1"/>
    <property type="molecule type" value="Genomic_DNA"/>
</dbReference>
<dbReference type="Proteomes" id="UP000286045">
    <property type="component" value="Unassembled WGS sequence"/>
</dbReference>
<comment type="similarity">
    <text evidence="1">Belongs to the class-A beta-lactamase family.</text>
</comment>
<keyword evidence="6" id="KW-1185">Reference proteome</keyword>
<dbReference type="InterPro" id="IPR012338">
    <property type="entry name" value="Beta-lactam/transpept-like"/>
</dbReference>
<reference evidence="5 6" key="1">
    <citation type="submission" date="2018-12" db="EMBL/GenBank/DDBJ databases">
        <title>Draft genome sequence of Xylaria grammica IHI A82.</title>
        <authorList>
            <person name="Buettner E."/>
            <person name="Kellner H."/>
        </authorList>
    </citation>
    <scope>NUCLEOTIDE SEQUENCE [LARGE SCALE GENOMIC DNA]</scope>
    <source>
        <strain evidence="5 6">IHI A82</strain>
    </source>
</reference>
<dbReference type="SUPFAM" id="SSF56601">
    <property type="entry name" value="beta-lactamase/transpeptidase-like"/>
    <property type="match status" value="1"/>
</dbReference>
<dbReference type="SMART" id="SM00321">
    <property type="entry name" value="WSC"/>
    <property type="match status" value="2"/>
</dbReference>
<evidence type="ECO:0000256" key="2">
    <source>
        <dbReference type="ARBA" id="ARBA00022801"/>
    </source>
</evidence>
<feature type="chain" id="PRO_5019099849" description="WSC domain-containing protein" evidence="3">
    <location>
        <begin position="20"/>
        <end position="509"/>
    </location>
</feature>
<protein>
    <recommendedName>
        <fullName evidence="4">WSC domain-containing protein</fullName>
    </recommendedName>
</protein>
<dbReference type="AlphaFoldDB" id="A0A439CSP7"/>
<evidence type="ECO:0000313" key="6">
    <source>
        <dbReference type="Proteomes" id="UP000286045"/>
    </source>
</evidence>
<comment type="caution">
    <text evidence="5">The sequence shown here is derived from an EMBL/GenBank/DDBJ whole genome shotgun (WGS) entry which is preliminary data.</text>
</comment>
<dbReference type="PROSITE" id="PS51212">
    <property type="entry name" value="WSC"/>
    <property type="match status" value="2"/>
</dbReference>
<dbReference type="InterPro" id="IPR001466">
    <property type="entry name" value="Beta-lactam-related"/>
</dbReference>
<gene>
    <name evidence="5" type="ORF">EKO27_g9902</name>
</gene>
<feature type="domain" description="WSC" evidence="4">
    <location>
        <begin position="39"/>
        <end position="134"/>
    </location>
</feature>
<dbReference type="Pfam" id="PF00144">
    <property type="entry name" value="Beta-lactamase"/>
    <property type="match status" value="1"/>
</dbReference>
<evidence type="ECO:0000256" key="1">
    <source>
        <dbReference type="ARBA" id="ARBA00009009"/>
    </source>
</evidence>
<dbReference type="GO" id="GO:0016787">
    <property type="term" value="F:hydrolase activity"/>
    <property type="evidence" value="ECO:0007669"/>
    <property type="project" value="UniProtKB-KW"/>
</dbReference>
<feature type="signal peptide" evidence="3">
    <location>
        <begin position="1"/>
        <end position="19"/>
    </location>
</feature>
<dbReference type="Gene3D" id="3.40.710.10">
    <property type="entry name" value="DD-peptidase/beta-lactamase superfamily"/>
    <property type="match status" value="1"/>
</dbReference>
<accession>A0A439CSP7</accession>
<sequence length="509" mass="55355">MKFFLMGSLLSTVSSPCACTTIRGTPASVAARTDGFPNGWSYVGCWSDDVKYPQLGGSAYEATNLTRAACVNWCDGKQYAYSGLKDGSYCYCGTAIKSKSISQDESYCATPCSGCEDGEETCGGPDSLSLFHNPVHAVYTNPGPECSTSLGCFAQKQGIPALHYKFPVEDGPLKVTVAKCVKACNARDYAFAGLEQSNNCYCGAAIQESAHKTTDPYGCGYRCTGNATEWCGGVDHMNIYQLGSQDVELRRLGNAGTYLRLQGAARASIIGCLGRPNPYKDTQLRPTENSITIAAMEEIDKTFREAIADGRIHGAVLLAKDRTGKVDISRSYGVRSLRDADPEKRPPMTADTPMRVASCSKFLTSIMVLQCVEMGLTSLDEGLERLLPEVAGLKVLTGFDEAGNPIEREPKTPVLVKHLLSQSSGLCYTLTYPLLHQYRKWQGLALEQDYDNLDQNFKYPLLFDPGTKWAYGPNLDWCSRLIERASGLSAEEFLQKHIAAPLGIGADDM</sequence>
<evidence type="ECO:0000259" key="4">
    <source>
        <dbReference type="PROSITE" id="PS51212"/>
    </source>
</evidence>
<dbReference type="InterPro" id="IPR002889">
    <property type="entry name" value="WSC_carb-bd"/>
</dbReference>
<evidence type="ECO:0000313" key="5">
    <source>
        <dbReference type="EMBL" id="RWA05208.1"/>
    </source>
</evidence>
<keyword evidence="3" id="KW-0732">Signal</keyword>
<dbReference type="STRING" id="363999.A0A439CSP7"/>
<evidence type="ECO:0000256" key="3">
    <source>
        <dbReference type="SAM" id="SignalP"/>
    </source>
</evidence>
<proteinExistence type="inferred from homology"/>
<organism evidence="5 6">
    <name type="scientific">Xylaria grammica</name>
    <dbReference type="NCBI Taxonomy" id="363999"/>
    <lineage>
        <taxon>Eukaryota</taxon>
        <taxon>Fungi</taxon>
        <taxon>Dikarya</taxon>
        <taxon>Ascomycota</taxon>
        <taxon>Pezizomycotina</taxon>
        <taxon>Sordariomycetes</taxon>
        <taxon>Xylariomycetidae</taxon>
        <taxon>Xylariales</taxon>
        <taxon>Xylariaceae</taxon>
        <taxon>Xylaria</taxon>
    </lineage>
</organism>
<dbReference type="PANTHER" id="PTHR43283">
    <property type="entry name" value="BETA-LACTAMASE-RELATED"/>
    <property type="match status" value="1"/>
</dbReference>
<keyword evidence="2" id="KW-0378">Hydrolase</keyword>